<dbReference type="InterPro" id="IPR042185">
    <property type="entry name" value="Serpin_sf_2"/>
</dbReference>
<name>A0A2U1L2Z8_ARTAN</name>
<dbReference type="InterPro" id="IPR036186">
    <property type="entry name" value="Serpin_sf"/>
</dbReference>
<feature type="domain" description="Serpin" evidence="1">
    <location>
        <begin position="1"/>
        <end position="64"/>
    </location>
</feature>
<dbReference type="AlphaFoldDB" id="A0A2U1L2Z8"/>
<dbReference type="PANTHER" id="PTHR11461">
    <property type="entry name" value="SERINE PROTEASE INHIBITOR, SERPIN"/>
    <property type="match status" value="1"/>
</dbReference>
<organism evidence="2 3">
    <name type="scientific">Artemisia annua</name>
    <name type="common">Sweet wormwood</name>
    <dbReference type="NCBI Taxonomy" id="35608"/>
    <lineage>
        <taxon>Eukaryota</taxon>
        <taxon>Viridiplantae</taxon>
        <taxon>Streptophyta</taxon>
        <taxon>Embryophyta</taxon>
        <taxon>Tracheophyta</taxon>
        <taxon>Spermatophyta</taxon>
        <taxon>Magnoliopsida</taxon>
        <taxon>eudicotyledons</taxon>
        <taxon>Gunneridae</taxon>
        <taxon>Pentapetalae</taxon>
        <taxon>asterids</taxon>
        <taxon>campanulids</taxon>
        <taxon>Asterales</taxon>
        <taxon>Asteraceae</taxon>
        <taxon>Asteroideae</taxon>
        <taxon>Anthemideae</taxon>
        <taxon>Artemisiinae</taxon>
        <taxon>Artemisia</taxon>
    </lineage>
</organism>
<comment type="caution">
    <text evidence="2">The sequence shown here is derived from an EMBL/GenBank/DDBJ whole genome shotgun (WGS) entry which is preliminary data.</text>
</comment>
<dbReference type="InterPro" id="IPR000215">
    <property type="entry name" value="Serpin_fam"/>
</dbReference>
<dbReference type="Gene3D" id="2.30.39.10">
    <property type="entry name" value="Alpha-1-antitrypsin, domain 1"/>
    <property type="match status" value="2"/>
</dbReference>
<proteinExistence type="predicted"/>
<keyword evidence="3" id="KW-1185">Reference proteome</keyword>
<dbReference type="SUPFAM" id="SSF56574">
    <property type="entry name" value="Serpins"/>
    <property type="match status" value="1"/>
</dbReference>
<evidence type="ECO:0000313" key="2">
    <source>
        <dbReference type="EMBL" id="PWA43354.1"/>
    </source>
</evidence>
<dbReference type="PANTHER" id="PTHR11461:SF315">
    <property type="entry name" value="SERPIN-Z3-LIKE"/>
    <property type="match status" value="1"/>
</dbReference>
<dbReference type="EMBL" id="PKPP01011864">
    <property type="protein sequence ID" value="PWA43354.1"/>
    <property type="molecule type" value="Genomic_DNA"/>
</dbReference>
<dbReference type="InterPro" id="IPR023796">
    <property type="entry name" value="Serpin_dom"/>
</dbReference>
<evidence type="ECO:0000259" key="1">
    <source>
        <dbReference type="Pfam" id="PF00079"/>
    </source>
</evidence>
<protein>
    <recommendedName>
        <fullName evidence="1">Serpin domain-containing protein</fullName>
    </recommendedName>
</protein>
<dbReference type="OrthoDB" id="1063785at2759"/>
<dbReference type="InterPro" id="IPR023795">
    <property type="entry name" value="Serpin_CS"/>
</dbReference>
<dbReference type="Pfam" id="PF00079">
    <property type="entry name" value="Serpin"/>
    <property type="match status" value="2"/>
</dbReference>
<dbReference type="Proteomes" id="UP000245207">
    <property type="component" value="Unassembled WGS sequence"/>
</dbReference>
<sequence>MVLVNAMYFKGTWCDPFDADEIIEKKFHLINEELVSVPFMTSDERFGYGSFEGYKMMKLPYKFDLKRAEKSFFEVDERGTKAAACSVVCGRPMACARKNYKPPPPPPSFVADHPFMFMIREDAAQAVLFG</sequence>
<feature type="domain" description="Serpin" evidence="1">
    <location>
        <begin position="69"/>
        <end position="129"/>
    </location>
</feature>
<dbReference type="GO" id="GO:0004867">
    <property type="term" value="F:serine-type endopeptidase inhibitor activity"/>
    <property type="evidence" value="ECO:0007669"/>
    <property type="project" value="InterPro"/>
</dbReference>
<dbReference type="PROSITE" id="PS00284">
    <property type="entry name" value="SERPIN"/>
    <property type="match status" value="1"/>
</dbReference>
<evidence type="ECO:0000313" key="3">
    <source>
        <dbReference type="Proteomes" id="UP000245207"/>
    </source>
</evidence>
<reference evidence="2 3" key="1">
    <citation type="journal article" date="2018" name="Mol. Plant">
        <title>The genome of Artemisia annua provides insight into the evolution of Asteraceae family and artemisinin biosynthesis.</title>
        <authorList>
            <person name="Shen Q."/>
            <person name="Zhang L."/>
            <person name="Liao Z."/>
            <person name="Wang S."/>
            <person name="Yan T."/>
            <person name="Shi P."/>
            <person name="Liu M."/>
            <person name="Fu X."/>
            <person name="Pan Q."/>
            <person name="Wang Y."/>
            <person name="Lv Z."/>
            <person name="Lu X."/>
            <person name="Zhang F."/>
            <person name="Jiang W."/>
            <person name="Ma Y."/>
            <person name="Chen M."/>
            <person name="Hao X."/>
            <person name="Li L."/>
            <person name="Tang Y."/>
            <person name="Lv G."/>
            <person name="Zhou Y."/>
            <person name="Sun X."/>
            <person name="Brodelius P.E."/>
            <person name="Rose J.K.C."/>
            <person name="Tang K."/>
        </authorList>
    </citation>
    <scope>NUCLEOTIDE SEQUENCE [LARGE SCALE GENOMIC DNA]</scope>
    <source>
        <strain evidence="3">cv. Huhao1</strain>
        <tissue evidence="2">Leaf</tissue>
    </source>
</reference>
<dbReference type="GO" id="GO:0005615">
    <property type="term" value="C:extracellular space"/>
    <property type="evidence" value="ECO:0007669"/>
    <property type="project" value="InterPro"/>
</dbReference>
<dbReference type="STRING" id="35608.A0A2U1L2Z8"/>
<accession>A0A2U1L2Z8</accession>
<gene>
    <name evidence="2" type="ORF">CTI12_AA536220</name>
</gene>